<organism evidence="2 3">
    <name type="scientific">Cutaneotrichosporon spelunceum</name>
    <dbReference type="NCBI Taxonomy" id="1672016"/>
    <lineage>
        <taxon>Eukaryota</taxon>
        <taxon>Fungi</taxon>
        <taxon>Dikarya</taxon>
        <taxon>Basidiomycota</taxon>
        <taxon>Agaricomycotina</taxon>
        <taxon>Tremellomycetes</taxon>
        <taxon>Trichosporonales</taxon>
        <taxon>Trichosporonaceae</taxon>
        <taxon>Cutaneotrichosporon</taxon>
    </lineage>
</organism>
<keyword evidence="3" id="KW-1185">Reference proteome</keyword>
<reference evidence="2" key="1">
    <citation type="journal article" date="2023" name="BMC Genomics">
        <title>Chromosome-level genome assemblies of Cutaneotrichosporon spp. (Trichosporonales, Basidiomycota) reveal imbalanced evolution between nucleotide sequences and chromosome synteny.</title>
        <authorList>
            <person name="Kobayashi Y."/>
            <person name="Kayamori A."/>
            <person name="Aoki K."/>
            <person name="Shiwa Y."/>
            <person name="Matsutani M."/>
            <person name="Fujita N."/>
            <person name="Sugita T."/>
            <person name="Iwasaki W."/>
            <person name="Tanaka N."/>
            <person name="Takashima M."/>
        </authorList>
    </citation>
    <scope>NUCLEOTIDE SEQUENCE</scope>
    <source>
        <strain evidence="2">HIS016</strain>
    </source>
</reference>
<evidence type="ECO:0000313" key="3">
    <source>
        <dbReference type="Proteomes" id="UP001222932"/>
    </source>
</evidence>
<feature type="region of interest" description="Disordered" evidence="1">
    <location>
        <begin position="612"/>
        <end position="648"/>
    </location>
</feature>
<reference evidence="2" key="2">
    <citation type="submission" date="2023-06" db="EMBL/GenBank/DDBJ databases">
        <authorList>
            <person name="Kobayashi Y."/>
            <person name="Kayamori A."/>
            <person name="Aoki K."/>
            <person name="Shiwa Y."/>
            <person name="Fujita N."/>
            <person name="Sugita T."/>
            <person name="Iwasaki W."/>
            <person name="Tanaka N."/>
            <person name="Takashima M."/>
        </authorList>
    </citation>
    <scope>NUCLEOTIDE SEQUENCE</scope>
    <source>
        <strain evidence="2">HIS016</strain>
    </source>
</reference>
<dbReference type="EMBL" id="BTCM01000007">
    <property type="protein sequence ID" value="GMK59036.1"/>
    <property type="molecule type" value="Genomic_DNA"/>
</dbReference>
<evidence type="ECO:0000313" key="2">
    <source>
        <dbReference type="EMBL" id="GMK59036.1"/>
    </source>
</evidence>
<name>A0AAD3TY56_9TREE</name>
<comment type="caution">
    <text evidence="2">The sequence shown here is derived from an EMBL/GenBank/DDBJ whole genome shotgun (WGS) entry which is preliminary data.</text>
</comment>
<feature type="region of interest" description="Disordered" evidence="1">
    <location>
        <begin position="520"/>
        <end position="591"/>
    </location>
</feature>
<feature type="compositionally biased region" description="Low complexity" evidence="1">
    <location>
        <begin position="555"/>
        <end position="572"/>
    </location>
</feature>
<feature type="compositionally biased region" description="Low complexity" evidence="1">
    <location>
        <begin position="520"/>
        <end position="533"/>
    </location>
</feature>
<dbReference type="AlphaFoldDB" id="A0AAD3TY56"/>
<protein>
    <submittedName>
        <fullName evidence="2">Uncharacterized protein</fullName>
    </submittedName>
</protein>
<feature type="compositionally biased region" description="Basic and acidic residues" evidence="1">
    <location>
        <begin position="573"/>
        <end position="582"/>
    </location>
</feature>
<proteinExistence type="predicted"/>
<feature type="compositionally biased region" description="Low complexity" evidence="1">
    <location>
        <begin position="628"/>
        <end position="641"/>
    </location>
</feature>
<dbReference type="Proteomes" id="UP001222932">
    <property type="component" value="Unassembled WGS sequence"/>
</dbReference>
<gene>
    <name evidence="2" type="ORF">CspeluHIS016_0700510</name>
</gene>
<feature type="region of interest" description="Disordered" evidence="1">
    <location>
        <begin position="389"/>
        <end position="456"/>
    </location>
</feature>
<evidence type="ECO:0000256" key="1">
    <source>
        <dbReference type="SAM" id="MobiDB-lite"/>
    </source>
</evidence>
<accession>A0AAD3TY56</accession>
<sequence>MEQPVWPADFKNGENTLAHVSPDGVMFKPFHLRNIGGRGCTPARDTLMYRTLEWVGEGWPPENDRRQILHVDLAVGLSKRRMRAAGALEAEPALVLDGITGISRSPDALEIESALDFEAAQSLSPSEVQEGGAVLQSLGIPNHPNGVPVGLARLTDDTVPDQVYAQWRRDLDNLVRKSVPHLVAQLLLAHEACGAVHGASVVGGSLARFYVLGAGCIATDLGDPTGQTREMPLLARPGTTLGCLLNAPVLPALLAAENPGLACAWDLCSSPQLGPAAELQVPFGEGLDHLASMLASARARVESSGSEPARLPTILQDVLGAVKGPGMVGLPFAGEGSRAMSTASVIDDAVRMIPVTANEMTRLIESAGWIPQAMYASLENLTSGFEASAAEARNPTRNDSAVVDRETSAPANGGRVPAGKGEAGDTKVGPTPNGKDVAQSETAPDAWWQDRWSSPPKPLRLEVSSDIDAEPVEAEEIGNEELDAFKLGLAGGTEDELFNPEVEFFVSIDGVEDAVSELISADGASESESDAPATPASLTSNAGPSSLEAMPVDGTAATAPTARQDAADAAGADEARDADSSPKSKTVPGLPPHLAALQALYDLESDVVKTSEVTTKVDVPGMRPPTPSSFRFRGSSGAGPRRPGEERA</sequence>